<evidence type="ECO:0008006" key="2">
    <source>
        <dbReference type="Google" id="ProtNLM"/>
    </source>
</evidence>
<name>A0A3B0SI21_9ZZZZ</name>
<gene>
    <name evidence="1" type="ORF">MNBD_ALPHA05-1876</name>
</gene>
<feature type="non-terminal residue" evidence="1">
    <location>
        <position position="65"/>
    </location>
</feature>
<dbReference type="AlphaFoldDB" id="A0A3B0SI21"/>
<dbReference type="Gene3D" id="3.40.50.1820">
    <property type="entry name" value="alpha/beta hydrolase"/>
    <property type="match status" value="1"/>
</dbReference>
<reference evidence="1" key="1">
    <citation type="submission" date="2018-06" db="EMBL/GenBank/DDBJ databases">
        <authorList>
            <person name="Zhirakovskaya E."/>
        </authorList>
    </citation>
    <scope>NUCLEOTIDE SEQUENCE</scope>
</reference>
<organism evidence="1">
    <name type="scientific">hydrothermal vent metagenome</name>
    <dbReference type="NCBI Taxonomy" id="652676"/>
    <lineage>
        <taxon>unclassified sequences</taxon>
        <taxon>metagenomes</taxon>
        <taxon>ecological metagenomes</taxon>
    </lineage>
</organism>
<protein>
    <recommendedName>
        <fullName evidence="2">Alpha/beta hydrolase</fullName>
    </recommendedName>
</protein>
<dbReference type="InterPro" id="IPR029058">
    <property type="entry name" value="AB_hydrolase_fold"/>
</dbReference>
<evidence type="ECO:0000313" key="1">
    <source>
        <dbReference type="EMBL" id="VAW02062.1"/>
    </source>
</evidence>
<accession>A0A3B0SI21</accession>
<dbReference type="SUPFAM" id="SSF53474">
    <property type="entry name" value="alpha/beta-Hydrolases"/>
    <property type="match status" value="1"/>
</dbReference>
<sequence length="65" mass="7148">MDQYDSRWIGVADRLNLAVRRYSGGQKTPVLCIPGLTRNASDFDDLAPKIAATGRDVITVSLRGR</sequence>
<proteinExistence type="predicted"/>
<dbReference type="EMBL" id="UOEH01000354">
    <property type="protein sequence ID" value="VAW02062.1"/>
    <property type="molecule type" value="Genomic_DNA"/>
</dbReference>